<feature type="region of interest" description="Disordered" evidence="2">
    <location>
        <begin position="684"/>
        <end position="806"/>
    </location>
</feature>
<feature type="coiled-coil region" evidence="1">
    <location>
        <begin position="222"/>
        <end position="249"/>
    </location>
</feature>
<reference evidence="3 4" key="1">
    <citation type="journal article" date="2010" name="Nature">
        <title>The Ectocarpus genome and the independent evolution of multicellularity in brown algae.</title>
        <authorList>
            <person name="Cock J.M."/>
            <person name="Sterck L."/>
            <person name="Rouze P."/>
            <person name="Scornet D."/>
            <person name="Allen A.E."/>
            <person name="Amoutzias G."/>
            <person name="Anthouard V."/>
            <person name="Artiguenave F."/>
            <person name="Aury J.M."/>
            <person name="Badger J.H."/>
            <person name="Beszteri B."/>
            <person name="Billiau K."/>
            <person name="Bonnet E."/>
            <person name="Bothwell J.H."/>
            <person name="Bowler C."/>
            <person name="Boyen C."/>
            <person name="Brownlee C."/>
            <person name="Carrano C.J."/>
            <person name="Charrier B."/>
            <person name="Cho G.Y."/>
            <person name="Coelho S.M."/>
            <person name="Collen J."/>
            <person name="Corre E."/>
            <person name="Da Silva C."/>
            <person name="Delage L."/>
            <person name="Delaroque N."/>
            <person name="Dittami S.M."/>
            <person name="Doulbeau S."/>
            <person name="Elias M."/>
            <person name="Farnham G."/>
            <person name="Gachon C.M."/>
            <person name="Gschloessl B."/>
            <person name="Heesch S."/>
            <person name="Jabbari K."/>
            <person name="Jubin C."/>
            <person name="Kawai H."/>
            <person name="Kimura K."/>
            <person name="Kloareg B."/>
            <person name="Kupper F.C."/>
            <person name="Lang D."/>
            <person name="Le Bail A."/>
            <person name="Leblanc C."/>
            <person name="Lerouge P."/>
            <person name="Lohr M."/>
            <person name="Lopez P.J."/>
            <person name="Martens C."/>
            <person name="Maumus F."/>
            <person name="Michel G."/>
            <person name="Miranda-Saavedra D."/>
            <person name="Morales J."/>
            <person name="Moreau H."/>
            <person name="Motomura T."/>
            <person name="Nagasato C."/>
            <person name="Napoli C.A."/>
            <person name="Nelson D.R."/>
            <person name="Nyvall-Collen P."/>
            <person name="Peters A.F."/>
            <person name="Pommier C."/>
            <person name="Potin P."/>
            <person name="Poulain J."/>
            <person name="Quesneville H."/>
            <person name="Read B."/>
            <person name="Rensing S.A."/>
            <person name="Ritter A."/>
            <person name="Rousvoal S."/>
            <person name="Samanta M."/>
            <person name="Samson G."/>
            <person name="Schroeder D.C."/>
            <person name="Segurens B."/>
            <person name="Strittmatter M."/>
            <person name="Tonon T."/>
            <person name="Tregear J.W."/>
            <person name="Valentin K."/>
            <person name="von Dassow P."/>
            <person name="Yamagishi T."/>
            <person name="Van de Peer Y."/>
            <person name="Wincker P."/>
        </authorList>
    </citation>
    <scope>NUCLEOTIDE SEQUENCE [LARGE SCALE GENOMIC DNA]</scope>
    <source>
        <strain evidence="4">Ec32 / CCAP1310/4</strain>
    </source>
</reference>
<dbReference type="GO" id="GO:0060271">
    <property type="term" value="P:cilium assembly"/>
    <property type="evidence" value="ECO:0007669"/>
    <property type="project" value="TreeGrafter"/>
</dbReference>
<keyword evidence="4" id="KW-1185">Reference proteome</keyword>
<dbReference type="Gene3D" id="1.10.287.1490">
    <property type="match status" value="1"/>
</dbReference>
<feature type="compositionally biased region" description="Low complexity" evidence="2">
    <location>
        <begin position="653"/>
        <end position="662"/>
    </location>
</feature>
<dbReference type="GO" id="GO:0045931">
    <property type="term" value="P:positive regulation of mitotic cell cycle"/>
    <property type="evidence" value="ECO:0007669"/>
    <property type="project" value="TreeGrafter"/>
</dbReference>
<feature type="coiled-coil region" evidence="1">
    <location>
        <begin position="290"/>
        <end position="397"/>
    </location>
</feature>
<evidence type="ECO:0000313" key="4">
    <source>
        <dbReference type="Proteomes" id="UP000002630"/>
    </source>
</evidence>
<dbReference type="STRING" id="2880.D7FLG3"/>
<gene>
    <name evidence="3" type="ORF">Esi_0016_0003</name>
</gene>
<feature type="compositionally biased region" description="Polar residues" evidence="2">
    <location>
        <begin position="615"/>
        <end position="628"/>
    </location>
</feature>
<feature type="region of interest" description="Disordered" evidence="2">
    <location>
        <begin position="612"/>
        <end position="668"/>
    </location>
</feature>
<name>D7FLG3_ECTSI</name>
<dbReference type="InParanoid" id="D7FLG3"/>
<dbReference type="PANTHER" id="PTHR46725:SF1">
    <property type="entry name" value="COILED-COIL DOMAIN-CONTAINING PROTEIN 57"/>
    <property type="match status" value="1"/>
</dbReference>
<dbReference type="GO" id="GO:0034451">
    <property type="term" value="C:centriolar satellite"/>
    <property type="evidence" value="ECO:0007669"/>
    <property type="project" value="TreeGrafter"/>
</dbReference>
<dbReference type="GO" id="GO:0007020">
    <property type="term" value="P:microtubule nucleation"/>
    <property type="evidence" value="ECO:0007669"/>
    <property type="project" value="TreeGrafter"/>
</dbReference>
<protein>
    <submittedName>
        <fullName evidence="3">Uncharacterized protein</fullName>
    </submittedName>
</protein>
<dbReference type="EMBL" id="FN648143">
    <property type="protein sequence ID" value="CBJ25779.1"/>
    <property type="molecule type" value="Genomic_DNA"/>
</dbReference>
<dbReference type="GO" id="GO:0005876">
    <property type="term" value="C:spindle microtubule"/>
    <property type="evidence" value="ECO:0007669"/>
    <property type="project" value="TreeGrafter"/>
</dbReference>
<dbReference type="Proteomes" id="UP000002630">
    <property type="component" value="Linkage Group LG12"/>
</dbReference>
<accession>D7FLG3</accession>
<proteinExistence type="predicted"/>
<dbReference type="EMBL" id="FN649737">
    <property type="protein sequence ID" value="CBJ25779.1"/>
    <property type="molecule type" value="Genomic_DNA"/>
</dbReference>
<dbReference type="InterPro" id="IPR042481">
    <property type="entry name" value="CCDC57"/>
</dbReference>
<organism evidence="3 4">
    <name type="scientific">Ectocarpus siliculosus</name>
    <name type="common">Brown alga</name>
    <name type="synonym">Conferva siliculosa</name>
    <dbReference type="NCBI Taxonomy" id="2880"/>
    <lineage>
        <taxon>Eukaryota</taxon>
        <taxon>Sar</taxon>
        <taxon>Stramenopiles</taxon>
        <taxon>Ochrophyta</taxon>
        <taxon>PX clade</taxon>
        <taxon>Phaeophyceae</taxon>
        <taxon>Ectocarpales</taxon>
        <taxon>Ectocarpaceae</taxon>
        <taxon>Ectocarpus</taxon>
    </lineage>
</organism>
<dbReference type="OrthoDB" id="568502at2759"/>
<feature type="region of interest" description="Disordered" evidence="2">
    <location>
        <begin position="1"/>
        <end position="68"/>
    </location>
</feature>
<feature type="region of interest" description="Disordered" evidence="2">
    <location>
        <begin position="552"/>
        <end position="600"/>
    </location>
</feature>
<evidence type="ECO:0000256" key="1">
    <source>
        <dbReference type="SAM" id="Coils"/>
    </source>
</evidence>
<feature type="coiled-coil region" evidence="1">
    <location>
        <begin position="491"/>
        <end position="539"/>
    </location>
</feature>
<feature type="compositionally biased region" description="Basic and acidic residues" evidence="2">
    <location>
        <begin position="580"/>
        <end position="600"/>
    </location>
</feature>
<dbReference type="PANTHER" id="PTHR46725">
    <property type="entry name" value="COILED-COIL DOMAIN-CONTAINING PROTEIN 57"/>
    <property type="match status" value="1"/>
</dbReference>
<evidence type="ECO:0000313" key="3">
    <source>
        <dbReference type="EMBL" id="CBJ25779.1"/>
    </source>
</evidence>
<keyword evidence="1" id="KW-0175">Coiled coil</keyword>
<dbReference type="AlphaFoldDB" id="D7FLG3"/>
<feature type="compositionally biased region" description="Basic and acidic residues" evidence="2">
    <location>
        <begin position="768"/>
        <end position="789"/>
    </location>
</feature>
<evidence type="ECO:0000256" key="2">
    <source>
        <dbReference type="SAM" id="MobiDB-lite"/>
    </source>
</evidence>
<sequence>MSLWPASSGEDQGPRDSAPASSRPRVLCVERGGRRATDTNNKLGLGDGRGRSDPARPSFSSKIPATTAFRGEGAATAVARHGSPRCDDAGIRGVVQEQPSVVAGSLNAFLNSAYAGGPATGEAAGGGGGGGSVRAPSVGVGGGGGGGGGGSVFGGVGGGPLRQLIETKERELHEIHDFRLRSLEGLLEEREATLADSFARYDKLKEDFKFNLGLIEDRDVELGRYEAALQGLKESLRDKEVEASEVKMRLDEALCVNRQAAARENEQQGYWQAKCKALRDEMDGLRWAREEESRASRERAEAQRAALTREGELTLQLREVESRCADQARRRERAEREAAELKESSKKFRQALEAEEKVSRGLRWELEDRQQIAAAENEEAARRAGELENEYEAAVCSGEERLREVLGSLHAVEKAFVQHKDRQRLEEQAFQRKEEDLRSELEACGSRAAGLEKAVSEGGEREAELRKVVRAAREEHSREASVLRKQTADREAALKKDIDQAKGAAAALKDANLSLEGTVAGLKDREAVLERDLRELGDESARMLDEVERSLGSAREEVGHLRGQLSEARHQAGATAAELEQAKGDLETLKETSRCDKRELQARVDSLQDVLASAARSTSHLPNAQSAGKGSPLFSEDQGAPSPLLPPPPDTRGSSSSAAGAAGAAGGGALGVAATGVKTIGRGAVDVDEGGFGVSAVAGGSSQGGRDQGRIVGAEGTRGARRGASGHGAGRGSVPIAGPAAGAGGGSSGGRRSEQTEGQRAAAARLRAWQERRRREAGTEAGGRRREQQQLEQAPRRVRNYNVRED</sequence>